<name>A0A077LYJ4_9MICO</name>
<dbReference type="SMART" id="SM00507">
    <property type="entry name" value="HNHc"/>
    <property type="match status" value="1"/>
</dbReference>
<evidence type="ECO:0000313" key="3">
    <source>
        <dbReference type="EMBL" id="CCH78691.1"/>
    </source>
</evidence>
<proteinExistence type="predicted"/>
<evidence type="ECO:0000256" key="1">
    <source>
        <dbReference type="SAM" id="MobiDB-lite"/>
    </source>
</evidence>
<accession>A0A077LYJ4</accession>
<dbReference type="InterPro" id="IPR003615">
    <property type="entry name" value="HNH_nuc"/>
</dbReference>
<dbReference type="Gene3D" id="1.10.30.50">
    <property type="match status" value="1"/>
</dbReference>
<protein>
    <recommendedName>
        <fullName evidence="2">HNH nuclease domain-containing protein</fullName>
    </recommendedName>
</protein>
<dbReference type="AlphaFoldDB" id="A0A077LYJ4"/>
<feature type="domain" description="HNH nuclease" evidence="2">
    <location>
        <begin position="14"/>
        <end position="65"/>
    </location>
</feature>
<dbReference type="Proteomes" id="UP000035721">
    <property type="component" value="Unassembled WGS sequence"/>
</dbReference>
<comment type="caution">
    <text evidence="3">The sequence shown here is derived from an EMBL/GenBank/DDBJ whole genome shotgun (WGS) entry which is preliminary data.</text>
</comment>
<evidence type="ECO:0000313" key="4">
    <source>
        <dbReference type="Proteomes" id="UP000035721"/>
    </source>
</evidence>
<organism evidence="3 4">
    <name type="scientific">Nostocoides japonicum T1-X7</name>
    <dbReference type="NCBI Taxonomy" id="1194083"/>
    <lineage>
        <taxon>Bacteria</taxon>
        <taxon>Bacillati</taxon>
        <taxon>Actinomycetota</taxon>
        <taxon>Actinomycetes</taxon>
        <taxon>Micrococcales</taxon>
        <taxon>Intrasporangiaceae</taxon>
        <taxon>Nostocoides</taxon>
    </lineage>
</organism>
<feature type="region of interest" description="Disordered" evidence="1">
    <location>
        <begin position="83"/>
        <end position="138"/>
    </location>
</feature>
<keyword evidence="4" id="KW-1185">Reference proteome</keyword>
<gene>
    <name evidence="3" type="ORF">BN12_3200001</name>
</gene>
<sequence>MPALDSAAYRPPAGLVAWVKARDGRCRFPGCSVNARFCDLDHVRPWPAGPTAADNLVCLCRRHHRVKQRPGWTARLLDDGTLEVTDPTGRKRTSTPVDLLGRPDGRPAPPTLASADPGDGDAAFEPSRTRRIGHEDDPFSWLEDAWAETIARIEQYVARQAATDTARLAAQRREQEAAQPPPF</sequence>
<dbReference type="EMBL" id="CAJB01000247">
    <property type="protein sequence ID" value="CCH78691.1"/>
    <property type="molecule type" value="Genomic_DNA"/>
</dbReference>
<evidence type="ECO:0000259" key="2">
    <source>
        <dbReference type="SMART" id="SM00507"/>
    </source>
</evidence>
<reference evidence="3 4" key="1">
    <citation type="journal article" date="2013" name="ISME J.">
        <title>A metabolic model for members of the genus Tetrasphaera involved in enhanced biological phosphorus removal.</title>
        <authorList>
            <person name="Kristiansen R."/>
            <person name="Nguyen H.T.T."/>
            <person name="Saunders A.M."/>
            <person name="Nielsen J.L."/>
            <person name="Wimmer R."/>
            <person name="Le V.Q."/>
            <person name="McIlroy S.J."/>
            <person name="Petrovski S."/>
            <person name="Seviour R.J."/>
            <person name="Calteau A."/>
            <person name="Nielsen K.L."/>
            <person name="Nielsen P.H."/>
        </authorList>
    </citation>
    <scope>NUCLEOTIDE SEQUENCE [LARGE SCALE GENOMIC DNA]</scope>
    <source>
        <strain evidence="3 4">T1-X7</strain>
    </source>
</reference>
<dbReference type="CDD" id="cd00085">
    <property type="entry name" value="HNHc"/>
    <property type="match status" value="1"/>
</dbReference>
<dbReference type="STRING" id="1194083.BN12_3200001"/>